<proteinExistence type="inferred from homology"/>
<evidence type="ECO:0000256" key="2">
    <source>
        <dbReference type="ARBA" id="ARBA00023274"/>
    </source>
</evidence>
<dbReference type="InterPro" id="IPR000307">
    <property type="entry name" value="Ribosomal_bS16"/>
</dbReference>
<dbReference type="OrthoDB" id="9807878at2"/>
<accession>A0A0A3Z3F7</accession>
<dbReference type="RefSeq" id="WP_034892797.1">
    <property type="nucleotide sequence ID" value="NZ_JRUQ01000037.1"/>
</dbReference>
<sequence>MVTIRLARHGAKKRPFYQVVVTDSRNARNGRFIERVGFFNPIAAGQAEALRLDLDRIEHWVGQGATLSDRVGALIKEAKKAA</sequence>
<dbReference type="SUPFAM" id="SSF54565">
    <property type="entry name" value="Ribosomal protein S16"/>
    <property type="match status" value="1"/>
</dbReference>
<dbReference type="Proteomes" id="UP000030351">
    <property type="component" value="Unassembled WGS sequence"/>
</dbReference>
<dbReference type="Pfam" id="PF00886">
    <property type="entry name" value="Ribosomal_S16"/>
    <property type="match status" value="1"/>
</dbReference>
<dbReference type="PANTHER" id="PTHR12919">
    <property type="entry name" value="30S RIBOSOMAL PROTEIN S16"/>
    <property type="match status" value="1"/>
</dbReference>
<dbReference type="NCBIfam" id="TIGR00002">
    <property type="entry name" value="S16"/>
    <property type="match status" value="1"/>
</dbReference>
<evidence type="ECO:0000256" key="3">
    <source>
        <dbReference type="HAMAP-Rule" id="MF_00385"/>
    </source>
</evidence>
<dbReference type="HAMAP" id="MF_00385">
    <property type="entry name" value="Ribosomal_bS16"/>
    <property type="match status" value="1"/>
</dbReference>
<dbReference type="AlphaFoldDB" id="A0A0A3Z3F7"/>
<reference evidence="4 5" key="1">
    <citation type="submission" date="2014-10" db="EMBL/GenBank/DDBJ databases">
        <title>Genome sequence of Erwinia typographi M043b.</title>
        <authorList>
            <person name="Chan K.-G."/>
            <person name="Tan W.-S."/>
        </authorList>
    </citation>
    <scope>NUCLEOTIDE SEQUENCE [LARGE SCALE GENOMIC DNA]</scope>
    <source>
        <strain evidence="4 5">M043b</strain>
    </source>
</reference>
<comment type="caution">
    <text evidence="4">The sequence shown here is derived from an EMBL/GenBank/DDBJ whole genome shotgun (WGS) entry which is preliminary data.</text>
</comment>
<name>A0A0A3Z3F7_9GAMM</name>
<evidence type="ECO:0000313" key="4">
    <source>
        <dbReference type="EMBL" id="KGT93395.1"/>
    </source>
</evidence>
<dbReference type="PANTHER" id="PTHR12919:SF20">
    <property type="entry name" value="SMALL RIBOSOMAL SUBUNIT PROTEIN BS16M"/>
    <property type="match status" value="1"/>
</dbReference>
<dbReference type="Gene3D" id="3.30.1320.10">
    <property type="match status" value="1"/>
</dbReference>
<dbReference type="GO" id="GO:0003735">
    <property type="term" value="F:structural constituent of ribosome"/>
    <property type="evidence" value="ECO:0007669"/>
    <property type="project" value="InterPro"/>
</dbReference>
<evidence type="ECO:0000313" key="5">
    <source>
        <dbReference type="Proteomes" id="UP000030351"/>
    </source>
</evidence>
<protein>
    <recommendedName>
        <fullName evidence="3">Small ribosomal subunit protein bS16</fullName>
    </recommendedName>
</protein>
<comment type="similarity">
    <text evidence="3">Belongs to the bacterial ribosomal protein bS16 family.</text>
</comment>
<gene>
    <name evidence="3 4" type="primary">rpsP</name>
    <name evidence="4" type="ORF">NG99_12105</name>
</gene>
<dbReference type="GO" id="GO:0006412">
    <property type="term" value="P:translation"/>
    <property type="evidence" value="ECO:0007669"/>
    <property type="project" value="UniProtKB-UniRule"/>
</dbReference>
<dbReference type="eggNOG" id="COG0228">
    <property type="taxonomic scope" value="Bacteria"/>
</dbReference>
<dbReference type="GO" id="GO:0015935">
    <property type="term" value="C:small ribosomal subunit"/>
    <property type="evidence" value="ECO:0007669"/>
    <property type="project" value="TreeGrafter"/>
</dbReference>
<dbReference type="InterPro" id="IPR020592">
    <property type="entry name" value="Ribosomal_bS16_CS"/>
</dbReference>
<dbReference type="GO" id="GO:0005737">
    <property type="term" value="C:cytoplasm"/>
    <property type="evidence" value="ECO:0007669"/>
    <property type="project" value="UniProtKB-ARBA"/>
</dbReference>
<dbReference type="PROSITE" id="PS00732">
    <property type="entry name" value="RIBOSOMAL_S16"/>
    <property type="match status" value="1"/>
</dbReference>
<evidence type="ECO:0000256" key="1">
    <source>
        <dbReference type="ARBA" id="ARBA00022980"/>
    </source>
</evidence>
<dbReference type="FunFam" id="3.30.1320.10:FF:000001">
    <property type="entry name" value="30S ribosomal protein S16"/>
    <property type="match status" value="1"/>
</dbReference>
<dbReference type="STRING" id="371042.NG99_12105"/>
<keyword evidence="5" id="KW-1185">Reference proteome</keyword>
<keyword evidence="1 3" id="KW-0689">Ribosomal protein</keyword>
<dbReference type="EMBL" id="JRUQ01000037">
    <property type="protein sequence ID" value="KGT93395.1"/>
    <property type="molecule type" value="Genomic_DNA"/>
</dbReference>
<organism evidence="4 5">
    <name type="scientific">Erwinia typographi</name>
    <dbReference type="NCBI Taxonomy" id="371042"/>
    <lineage>
        <taxon>Bacteria</taxon>
        <taxon>Pseudomonadati</taxon>
        <taxon>Pseudomonadota</taxon>
        <taxon>Gammaproteobacteria</taxon>
        <taxon>Enterobacterales</taxon>
        <taxon>Erwiniaceae</taxon>
        <taxon>Erwinia</taxon>
    </lineage>
</organism>
<keyword evidence="2 3" id="KW-0687">Ribonucleoprotein</keyword>
<dbReference type="InterPro" id="IPR023803">
    <property type="entry name" value="Ribosomal_bS16_dom_sf"/>
</dbReference>